<accession>A0A7I9VML8</accession>
<dbReference type="Proteomes" id="UP000503640">
    <property type="component" value="Unassembled WGS sequence"/>
</dbReference>
<sequence length="96" mass="9177">MGGSRGEPAAGSGLAAGDEAGVAAAAAAAVESCGAVPGGGLAAVELAPGAGVSDPGRTVDAHASRRTRAAATLEPMTVRPNRAPKIAVCRGMGWKK</sequence>
<dbReference type="AlphaFoldDB" id="A0A7I9VML8"/>
<evidence type="ECO:0000313" key="1">
    <source>
        <dbReference type="EMBL" id="GEJ57237.1"/>
    </source>
</evidence>
<protein>
    <submittedName>
        <fullName evidence="1">Uncharacterized protein</fullName>
    </submittedName>
</protein>
<comment type="caution">
    <text evidence="1">The sequence shown here is derived from an EMBL/GenBank/DDBJ whole genome shotgun (WGS) entry which is preliminary data.</text>
</comment>
<dbReference type="EMBL" id="BJTG01000004">
    <property type="protein sequence ID" value="GEJ57237.1"/>
    <property type="molecule type" value="Genomic_DNA"/>
</dbReference>
<proteinExistence type="predicted"/>
<gene>
    <name evidence="1" type="ORF">AMYX_19780</name>
</gene>
<name>A0A7I9VML8_9BACT</name>
<keyword evidence="2" id="KW-1185">Reference proteome</keyword>
<reference evidence="2" key="1">
    <citation type="journal article" date="2020" name="Appl. Environ. Microbiol.">
        <title>Diazotrophic Anaeromyxobacter Isolates from Soils.</title>
        <authorList>
            <person name="Masuda Y."/>
            <person name="Yamanaka H."/>
            <person name="Xu Z.X."/>
            <person name="Shiratori Y."/>
            <person name="Aono T."/>
            <person name="Amachi S."/>
            <person name="Senoo K."/>
            <person name="Itoh H."/>
        </authorList>
    </citation>
    <scope>NUCLEOTIDE SEQUENCE [LARGE SCALE GENOMIC DNA]</scope>
    <source>
        <strain evidence="2">R267</strain>
    </source>
</reference>
<organism evidence="1 2">
    <name type="scientific">Anaeromyxobacter diazotrophicus</name>
    <dbReference type="NCBI Taxonomy" id="2590199"/>
    <lineage>
        <taxon>Bacteria</taxon>
        <taxon>Pseudomonadati</taxon>
        <taxon>Myxococcota</taxon>
        <taxon>Myxococcia</taxon>
        <taxon>Myxococcales</taxon>
        <taxon>Cystobacterineae</taxon>
        <taxon>Anaeromyxobacteraceae</taxon>
        <taxon>Anaeromyxobacter</taxon>
    </lineage>
</organism>
<evidence type="ECO:0000313" key="2">
    <source>
        <dbReference type="Proteomes" id="UP000503640"/>
    </source>
</evidence>